<reference evidence="2 3" key="1">
    <citation type="journal article" date="2009" name="Science">
        <title>Green evolution and dynamic adaptations revealed by genomes of the marine picoeukaryotes Micromonas.</title>
        <authorList>
            <person name="Worden A.Z."/>
            <person name="Lee J.H."/>
            <person name="Mock T."/>
            <person name="Rouze P."/>
            <person name="Simmons M.P."/>
            <person name="Aerts A.L."/>
            <person name="Allen A.E."/>
            <person name="Cuvelier M.L."/>
            <person name="Derelle E."/>
            <person name="Everett M.V."/>
            <person name="Foulon E."/>
            <person name="Grimwood J."/>
            <person name="Gundlach H."/>
            <person name="Henrissat B."/>
            <person name="Napoli C."/>
            <person name="McDonald S.M."/>
            <person name="Parker M.S."/>
            <person name="Rombauts S."/>
            <person name="Salamov A."/>
            <person name="Von Dassow P."/>
            <person name="Badger J.H."/>
            <person name="Coutinho P.M."/>
            <person name="Demir E."/>
            <person name="Dubchak I."/>
            <person name="Gentemann C."/>
            <person name="Eikrem W."/>
            <person name="Gready J.E."/>
            <person name="John U."/>
            <person name="Lanier W."/>
            <person name="Lindquist E.A."/>
            <person name="Lucas S."/>
            <person name="Mayer K.F."/>
            <person name="Moreau H."/>
            <person name="Not F."/>
            <person name="Otillar R."/>
            <person name="Panaud O."/>
            <person name="Pangilinan J."/>
            <person name="Paulsen I."/>
            <person name="Piegu B."/>
            <person name="Poliakov A."/>
            <person name="Robbens S."/>
            <person name="Schmutz J."/>
            <person name="Toulza E."/>
            <person name="Wyss T."/>
            <person name="Zelensky A."/>
            <person name="Zhou K."/>
            <person name="Armbrust E.V."/>
            <person name="Bhattacharya D."/>
            <person name="Goodenough U.W."/>
            <person name="Van de Peer Y."/>
            <person name="Grigoriev I.V."/>
        </authorList>
    </citation>
    <scope>NUCLEOTIDE SEQUENCE [LARGE SCALE GENOMIC DNA]</scope>
    <source>
        <strain evidence="3">RCC299 / NOUM17</strain>
    </source>
</reference>
<organism evidence="2 3">
    <name type="scientific">Micromonas commoda (strain RCC299 / NOUM17 / CCMP2709)</name>
    <name type="common">Picoplanktonic green alga</name>
    <dbReference type="NCBI Taxonomy" id="296587"/>
    <lineage>
        <taxon>Eukaryota</taxon>
        <taxon>Viridiplantae</taxon>
        <taxon>Chlorophyta</taxon>
        <taxon>Mamiellophyceae</taxon>
        <taxon>Mamiellales</taxon>
        <taxon>Mamiellaceae</taxon>
        <taxon>Micromonas</taxon>
    </lineage>
</organism>
<dbReference type="SUPFAM" id="SSF51735">
    <property type="entry name" value="NAD(P)-binding Rossmann-fold domains"/>
    <property type="match status" value="1"/>
</dbReference>
<sequence length="327" mass="35509">MRVLIVGGSGYLGQFLLKYLLERPEDEVIAVGYTYADENAGPIDHPLTKIDRCRAFRVDAATGEGMDACVRAMAPLDLVVNCAAMSSPGKCEKEAELAMNLNVPTHLCRTLLEHNQKSEAIAPLLVHLSTDQVYDGESPNSVEDVNAPSPVNTYGRSKLNAELHIAENYVAGRHVSLRSSIITGSQPPLRPVSRPLFHDFIVNSLKGDEAVTFFEDEYRCPIAAVDIVAHIVALSKLAGKDAKTDWLMRYNMGGPDRLSRVDMARQTAEVLGVSDANVEAVSSASVDRGVISPADISMLSNKLNSLTLVSPMGWKDQMRLALGMAKM</sequence>
<dbReference type="eggNOG" id="KOG1430">
    <property type="taxonomic scope" value="Eukaryota"/>
</dbReference>
<keyword evidence="3" id="KW-1185">Reference proteome</keyword>
<dbReference type="PANTHER" id="PTHR43242">
    <property type="entry name" value="NAD(P)-BINDING ROSSMANN-FOLD SUPERFAMILY PROTEIN"/>
    <property type="match status" value="1"/>
</dbReference>
<dbReference type="Gene3D" id="3.40.50.720">
    <property type="entry name" value="NAD(P)-binding Rossmann-like Domain"/>
    <property type="match status" value="1"/>
</dbReference>
<dbReference type="PANTHER" id="PTHR43242:SF1">
    <property type="entry name" value="NAD(P)-BINDING ROSSMANN-FOLD SUPERFAMILY PROTEIN"/>
    <property type="match status" value="1"/>
</dbReference>
<dbReference type="OMA" id="RMPLMFG"/>
<dbReference type="InterPro" id="IPR036291">
    <property type="entry name" value="NAD(P)-bd_dom_sf"/>
</dbReference>
<dbReference type="KEGG" id="mis:MICPUN_85562"/>
<dbReference type="AlphaFoldDB" id="C1FHV7"/>
<evidence type="ECO:0000313" key="2">
    <source>
        <dbReference type="EMBL" id="ACO69886.1"/>
    </source>
</evidence>
<dbReference type="STRING" id="296587.C1FHV7"/>
<dbReference type="InParanoid" id="C1FHV7"/>
<feature type="domain" description="RmlD-like substrate binding" evidence="1">
    <location>
        <begin position="1"/>
        <end position="321"/>
    </location>
</feature>
<dbReference type="GeneID" id="8247187"/>
<dbReference type="EMBL" id="CP001576">
    <property type="protein sequence ID" value="ACO69886.1"/>
    <property type="molecule type" value="Genomic_DNA"/>
</dbReference>
<dbReference type="Proteomes" id="UP000002009">
    <property type="component" value="Chromosome 10"/>
</dbReference>
<dbReference type="Pfam" id="PF04321">
    <property type="entry name" value="RmlD_sub_bind"/>
    <property type="match status" value="1"/>
</dbReference>
<dbReference type="FunCoup" id="C1FHV7">
    <property type="interactions" value="1015"/>
</dbReference>
<name>C1FHV7_MICCC</name>
<protein>
    <recommendedName>
        <fullName evidence="1">RmlD-like substrate binding domain-containing protein</fullName>
    </recommendedName>
</protein>
<accession>C1FHV7</accession>
<dbReference type="InterPro" id="IPR029903">
    <property type="entry name" value="RmlD-like-bd"/>
</dbReference>
<dbReference type="OrthoDB" id="6235964at2759"/>
<dbReference type="RefSeq" id="XP_002508628.1">
    <property type="nucleotide sequence ID" value="XM_002508582.1"/>
</dbReference>
<evidence type="ECO:0000313" key="3">
    <source>
        <dbReference type="Proteomes" id="UP000002009"/>
    </source>
</evidence>
<gene>
    <name evidence="2" type="ORF">MICPUN_85562</name>
</gene>
<evidence type="ECO:0000259" key="1">
    <source>
        <dbReference type="Pfam" id="PF04321"/>
    </source>
</evidence>
<proteinExistence type="predicted"/>